<evidence type="ECO:0000313" key="4">
    <source>
        <dbReference type="Proteomes" id="UP000820977"/>
    </source>
</evidence>
<evidence type="ECO:0000256" key="2">
    <source>
        <dbReference type="SAM" id="SignalP"/>
    </source>
</evidence>
<dbReference type="Gene3D" id="2.60.120.260">
    <property type="entry name" value="Galactose-binding domain-like"/>
    <property type="match status" value="1"/>
</dbReference>
<proteinExistence type="predicted"/>
<dbReference type="InterPro" id="IPR008979">
    <property type="entry name" value="Galactose-bd-like_sf"/>
</dbReference>
<evidence type="ECO:0008006" key="5">
    <source>
        <dbReference type="Google" id="ProtNLM"/>
    </source>
</evidence>
<keyword evidence="4" id="KW-1185">Reference proteome</keyword>
<reference evidence="3 4" key="1">
    <citation type="submission" date="2020-05" db="EMBL/GenBank/DDBJ databases">
        <title>Distinct polysaccharide utilization as determinants for interspecies competition between intestinal Prevotella spp.</title>
        <authorList>
            <person name="Galvez E.J.C."/>
            <person name="Iljazovic A."/>
            <person name="Strowig T."/>
        </authorList>
    </citation>
    <scope>NUCLEOTIDE SEQUENCE [LARGE SCALE GENOMIC DNA]</scope>
    <source>
        <strain evidence="3 4">PCHR</strain>
    </source>
</reference>
<feature type="chain" id="PRO_5045382402" description="CBM-cenC domain-containing protein" evidence="2">
    <location>
        <begin position="22"/>
        <end position="507"/>
    </location>
</feature>
<dbReference type="RefSeq" id="WP_172343899.1">
    <property type="nucleotide sequence ID" value="NZ_CATEIB010000037.1"/>
</dbReference>
<protein>
    <recommendedName>
        <fullName evidence="5">CBM-cenC domain-containing protein</fullName>
    </recommendedName>
</protein>
<sequence length="507" mass="53878">MKKHIYSILMLAMAAFTFTGCEDVPMPYDEPSIPPVEVIDPAGNGTEADPYNVAAALKYIEDGGSESTEVYVKGTVVSVVSGSFDPSYGSLKYYISDNGTTNNQFYVFNGYAGPNRTKFSGEDALQPGDVVVICGKLVNYNGTKEFTTGNYVVSINGNGGTGGEVTPPAEGTYINETFSSSFGSFTVKNIKGTPWVLDSYGYAKATGYDNASKATTPSSSYLVSKAVNMSASKEATVSFDYILRYVTTSAGEAIEGISNKVLVTDNYTGDPATTTWKDITGTLKEVRDWNSWTKFTAAVPADIIGKSNVVFALYYECAASSGTWEVKNFTVKEGKDDSGSTGGGDDNTGDVTATNGDFETWVDGMPNKWKTASTAGNATLSQSTDAHGGKYSVKVGGTTSANKRIGYQETELKAGTYTMTFYAKAATATGASVRPGFVPVTDGKVGSYVYGDYTNNISNGEWVLVTHTFEITADGTYCLVIMNSKNPGADVLIDDFTLTMGSNVIIK</sequence>
<evidence type="ECO:0000313" key="3">
    <source>
        <dbReference type="EMBL" id="NPE24405.1"/>
    </source>
</evidence>
<organism evidence="3 4">
    <name type="scientific">Xylanibacter caecicola</name>
    <dbReference type="NCBI Taxonomy" id="2736294"/>
    <lineage>
        <taxon>Bacteria</taxon>
        <taxon>Pseudomonadati</taxon>
        <taxon>Bacteroidota</taxon>
        <taxon>Bacteroidia</taxon>
        <taxon>Bacteroidales</taxon>
        <taxon>Prevotellaceae</taxon>
        <taxon>Xylanibacter</taxon>
    </lineage>
</organism>
<dbReference type="PROSITE" id="PS51257">
    <property type="entry name" value="PROKAR_LIPOPROTEIN"/>
    <property type="match status" value="1"/>
</dbReference>
<keyword evidence="2" id="KW-0732">Signal</keyword>
<evidence type="ECO:0000256" key="1">
    <source>
        <dbReference type="SAM" id="MobiDB-lite"/>
    </source>
</evidence>
<accession>A0ABX2B2I4</accession>
<feature type="region of interest" description="Disordered" evidence="1">
    <location>
        <begin position="333"/>
        <end position="357"/>
    </location>
</feature>
<dbReference type="Proteomes" id="UP000820977">
    <property type="component" value="Unassembled WGS sequence"/>
</dbReference>
<feature type="signal peptide" evidence="2">
    <location>
        <begin position="1"/>
        <end position="21"/>
    </location>
</feature>
<gene>
    <name evidence="3" type="ORF">HPS54_02520</name>
</gene>
<dbReference type="EMBL" id="JABKKJ010000002">
    <property type="protein sequence ID" value="NPE24405.1"/>
    <property type="molecule type" value="Genomic_DNA"/>
</dbReference>
<comment type="caution">
    <text evidence="3">The sequence shown here is derived from an EMBL/GenBank/DDBJ whole genome shotgun (WGS) entry which is preliminary data.</text>
</comment>
<dbReference type="SUPFAM" id="SSF49785">
    <property type="entry name" value="Galactose-binding domain-like"/>
    <property type="match status" value="1"/>
</dbReference>
<name>A0ABX2B2I4_9BACT</name>